<name>A0A3B0PEV2_MYCGL</name>
<dbReference type="SUPFAM" id="SSF50249">
    <property type="entry name" value="Nucleic acid-binding proteins"/>
    <property type="match status" value="1"/>
</dbReference>
<dbReference type="EMBL" id="LS991952">
    <property type="protein sequence ID" value="SYV95718.1"/>
    <property type="molecule type" value="Genomic_DNA"/>
</dbReference>
<dbReference type="GO" id="GO:0003911">
    <property type="term" value="F:DNA ligase (NAD+) activity"/>
    <property type="evidence" value="ECO:0007669"/>
    <property type="project" value="UniProtKB-EC"/>
</dbReference>
<evidence type="ECO:0000259" key="3">
    <source>
        <dbReference type="Pfam" id="PF03120"/>
    </source>
</evidence>
<dbReference type="InterPro" id="IPR033136">
    <property type="entry name" value="DNA_ligase_CS"/>
</dbReference>
<dbReference type="Pfam" id="PF03120">
    <property type="entry name" value="OB_DNA_ligase"/>
    <property type="match status" value="1"/>
</dbReference>
<feature type="non-terminal residue" evidence="4">
    <location>
        <position position="105"/>
    </location>
</feature>
<dbReference type="GO" id="GO:0006281">
    <property type="term" value="P:DNA repair"/>
    <property type="evidence" value="ECO:0007669"/>
    <property type="project" value="UniProtKB-KW"/>
</dbReference>
<dbReference type="AlphaFoldDB" id="A0A3B0PEV2"/>
<evidence type="ECO:0000256" key="2">
    <source>
        <dbReference type="ARBA" id="ARBA00023204"/>
    </source>
</evidence>
<dbReference type="Gene3D" id="6.20.10.30">
    <property type="match status" value="1"/>
</dbReference>
<proteinExistence type="predicted"/>
<evidence type="ECO:0000313" key="4">
    <source>
        <dbReference type="EMBL" id="SYV95718.1"/>
    </source>
</evidence>
<dbReference type="InterPro" id="IPR004150">
    <property type="entry name" value="NAD_DNA_ligase_OB"/>
</dbReference>
<accession>A0A3B0PEV2</accession>
<gene>
    <name evidence="4" type="primary">lig_2</name>
    <name evidence="4" type="ORF">NCTC10115_01550</name>
</gene>
<keyword evidence="4" id="KW-0436">Ligase</keyword>
<dbReference type="GO" id="GO:0006260">
    <property type="term" value="P:DNA replication"/>
    <property type="evidence" value="ECO:0007669"/>
    <property type="project" value="InterPro"/>
</dbReference>
<dbReference type="InterPro" id="IPR012340">
    <property type="entry name" value="NA-bd_OB-fold"/>
</dbReference>
<protein>
    <submittedName>
        <fullName evidence="4">NAD(+)-dependent DNA ligase</fullName>
        <ecNumber evidence="4">6.5.1.2</ecNumber>
    </submittedName>
</protein>
<organism evidence="4 5">
    <name type="scientific">Mycoplasmoides gallisepticum</name>
    <name type="common">Mycoplasma gallisepticum</name>
    <dbReference type="NCBI Taxonomy" id="2096"/>
    <lineage>
        <taxon>Bacteria</taxon>
        <taxon>Bacillati</taxon>
        <taxon>Mycoplasmatota</taxon>
        <taxon>Mycoplasmoidales</taxon>
        <taxon>Mycoplasmoidaceae</taxon>
        <taxon>Mycoplasmoides</taxon>
    </lineage>
</organism>
<feature type="domain" description="NAD-dependent DNA ligase OB-fold" evidence="3">
    <location>
        <begin position="2"/>
        <end position="79"/>
    </location>
</feature>
<evidence type="ECO:0000313" key="5">
    <source>
        <dbReference type="Proteomes" id="UP000260136"/>
    </source>
</evidence>
<dbReference type="PROSITE" id="PS01056">
    <property type="entry name" value="DNA_LIGASE_N2"/>
    <property type="match status" value="1"/>
</dbReference>
<dbReference type="Gene3D" id="2.40.50.140">
    <property type="entry name" value="Nucleic acid-binding proteins"/>
    <property type="match status" value="1"/>
</dbReference>
<evidence type="ECO:0000256" key="1">
    <source>
        <dbReference type="ARBA" id="ARBA00022763"/>
    </source>
</evidence>
<dbReference type="EC" id="6.5.1.2" evidence="4"/>
<keyword evidence="2" id="KW-0234">DNA repair</keyword>
<sequence length="105" mass="12010">MQTQLKDIILNVGRTGKLTFVAQLAPIELEGSIITYATLHNLEYINDLDIRINDYVYLIKAAEIIPKVIGVNLDKRPNNAKKLEFDYNCPSCHQPLVKKPEEVDW</sequence>
<keyword evidence="1" id="KW-0227">DNA damage</keyword>
<reference evidence="5" key="1">
    <citation type="submission" date="2018-06" db="EMBL/GenBank/DDBJ databases">
        <authorList>
            <consortium name="Pathogen Informatics"/>
        </authorList>
    </citation>
    <scope>NUCLEOTIDE SEQUENCE [LARGE SCALE GENOMIC DNA]</scope>
    <source>
        <strain evidence="5">NCTC10115</strain>
    </source>
</reference>
<dbReference type="Proteomes" id="UP000260136">
    <property type="component" value="Chromosome"/>
</dbReference>